<dbReference type="PANTHER" id="PTHR31001">
    <property type="entry name" value="UNCHARACTERIZED TRANSCRIPTIONAL REGULATORY PROTEIN"/>
    <property type="match status" value="1"/>
</dbReference>
<feature type="domain" description="Zn(2)-C6 fungal-type" evidence="3">
    <location>
        <begin position="13"/>
        <end position="44"/>
    </location>
</feature>
<dbReference type="Pfam" id="PF16846">
    <property type="entry name" value="Cep3"/>
    <property type="match status" value="1"/>
</dbReference>
<dbReference type="InterPro" id="IPR050613">
    <property type="entry name" value="Sec_Metabolite_Reg"/>
</dbReference>
<dbReference type="GO" id="GO:0000981">
    <property type="term" value="F:DNA-binding transcription factor activity, RNA polymerase II-specific"/>
    <property type="evidence" value="ECO:0007669"/>
    <property type="project" value="InterPro"/>
</dbReference>
<dbReference type="SMART" id="SM00066">
    <property type="entry name" value="GAL4"/>
    <property type="match status" value="1"/>
</dbReference>
<evidence type="ECO:0000313" key="4">
    <source>
        <dbReference type="EMBL" id="SCV04267.1"/>
    </source>
</evidence>
<comment type="subcellular location">
    <subcellularLocation>
        <location evidence="1">Nucleus</location>
    </subcellularLocation>
</comment>
<gene>
    <name evidence="4" type="ORF">LANO_0G09164G</name>
</gene>
<dbReference type="InterPro" id="IPR001138">
    <property type="entry name" value="Zn2Cys6_DnaBD"/>
</dbReference>
<protein>
    <submittedName>
        <fullName evidence="4">LANO_0G09164g1_1</fullName>
    </submittedName>
</protein>
<keyword evidence="2" id="KW-0539">Nucleus</keyword>
<dbReference type="PROSITE" id="PS50048">
    <property type="entry name" value="ZN2_CY6_FUNGAL_2"/>
    <property type="match status" value="1"/>
</dbReference>
<dbReference type="Pfam" id="PF00172">
    <property type="entry name" value="Zn_clus"/>
    <property type="match status" value="1"/>
</dbReference>
<evidence type="ECO:0000313" key="5">
    <source>
        <dbReference type="Proteomes" id="UP000189911"/>
    </source>
</evidence>
<dbReference type="GO" id="GO:0005634">
    <property type="term" value="C:nucleus"/>
    <property type="evidence" value="ECO:0007669"/>
    <property type="project" value="UniProtKB-SubCell"/>
</dbReference>
<dbReference type="EMBL" id="LT598453">
    <property type="protein sequence ID" value="SCV04267.1"/>
    <property type="molecule type" value="Genomic_DNA"/>
</dbReference>
<dbReference type="AlphaFoldDB" id="A0A1G4KI69"/>
<dbReference type="GO" id="GO:0008270">
    <property type="term" value="F:zinc ion binding"/>
    <property type="evidence" value="ECO:0007669"/>
    <property type="project" value="InterPro"/>
</dbReference>
<evidence type="ECO:0000259" key="3">
    <source>
        <dbReference type="PROSITE" id="PS50048"/>
    </source>
</evidence>
<dbReference type="Proteomes" id="UP000189911">
    <property type="component" value="Chromosome G"/>
</dbReference>
<dbReference type="SUPFAM" id="SSF57701">
    <property type="entry name" value="Zn2/Cys6 DNA-binding domain"/>
    <property type="match status" value="1"/>
</dbReference>
<sequence length="604" mass="70534">MIPRSRAVKSRSPCTVCVKRKVKCDREVPCSNCSKRGQQEKCIASNRVKLDKVGAEPLEYKQEYLKLWHEYRYWVFDWGLLQNASRPSVRQQSDWKTQIERADYWSNKLNMDMSFKLLDYSVEKLGGLYFGVLGDVGELYMELETYWARIRGDRAEYGPESYFWNAILWSVLTLTVHYIPLSVLEAIMFETQFSEFPTEVEPRFTEQLRDELVSEFINVTIQMLKRANFLECPNIRTIQTYLILASTPFPILEPALANSLLTHCLHLAKYWQIDQFRPLVADTPDLRLTKLACEKIWYRLCVHDYNQSGRNKPLSIHESNNSLLNHAAFLMDKPNVDVYQSEEMFETLLWKVTSLDRDLERYFTSQTKPPLKTLDAVQRQIDIFLHKIGNLDSKSSSSIRCEKFVVSFLLNVVNWKLSNLTYTYYDQDSGAAKITQLSTLLIAQVLNNIKSQMDYLNRLPIVLVSLVKILGFHSLCFIFDKSAINEQLALDISEIFQSKDLKYSGLLRAAAGLSERLRELRKLWKTVRIIDDGQTLNHPVFRILQDDISRFQEDSRRLNRVFLKSDDIAFESQEEEEAQSYEFMQIVRQFESAFSLQKILDSKV</sequence>
<accession>A0A1G4KI69</accession>
<dbReference type="InterPro" id="IPR036864">
    <property type="entry name" value="Zn2-C6_fun-type_DNA-bd_sf"/>
</dbReference>
<proteinExistence type="predicted"/>
<evidence type="ECO:0000256" key="1">
    <source>
        <dbReference type="ARBA" id="ARBA00004123"/>
    </source>
</evidence>
<name>A0A1G4KI69_9SACH</name>
<dbReference type="InterPro" id="IPR031760">
    <property type="entry name" value="Cep3_C"/>
</dbReference>
<keyword evidence="5" id="KW-1185">Reference proteome</keyword>
<reference evidence="5" key="1">
    <citation type="submission" date="2016-03" db="EMBL/GenBank/DDBJ databases">
        <authorList>
            <person name="Devillers Hugo."/>
        </authorList>
    </citation>
    <scope>NUCLEOTIDE SEQUENCE [LARGE SCALE GENOMIC DNA]</scope>
</reference>
<dbReference type="OrthoDB" id="1747771at2759"/>
<organism evidence="4 5">
    <name type="scientific">Lachancea nothofagi CBS 11611</name>
    <dbReference type="NCBI Taxonomy" id="1266666"/>
    <lineage>
        <taxon>Eukaryota</taxon>
        <taxon>Fungi</taxon>
        <taxon>Dikarya</taxon>
        <taxon>Ascomycota</taxon>
        <taxon>Saccharomycotina</taxon>
        <taxon>Saccharomycetes</taxon>
        <taxon>Saccharomycetales</taxon>
        <taxon>Saccharomycetaceae</taxon>
        <taxon>Lachancea</taxon>
    </lineage>
</organism>
<dbReference type="CDD" id="cd00067">
    <property type="entry name" value="GAL4"/>
    <property type="match status" value="1"/>
</dbReference>
<dbReference type="Gene3D" id="4.10.240.10">
    <property type="entry name" value="Zn(2)-C6 fungal-type DNA-binding domain"/>
    <property type="match status" value="1"/>
</dbReference>
<dbReference type="PANTHER" id="PTHR31001:SF90">
    <property type="entry name" value="CENTROMERE DNA-BINDING PROTEIN COMPLEX CBF3 SUBUNIT B"/>
    <property type="match status" value="1"/>
</dbReference>
<evidence type="ECO:0000256" key="2">
    <source>
        <dbReference type="ARBA" id="ARBA00023242"/>
    </source>
</evidence>